<dbReference type="AlphaFoldDB" id="B8DKA4"/>
<sequence length="301" mass="32978">MPVRTPARPDNHTDRRAGTATARRFSALHPSSSLPGLTGLTDLTDLTGLTGLLAALLLTMSLAACAPRITDDGAQPYASPQPERIYPGPVPVQVLDRFLLTSFAQRHPDAAQRAGLVVLPDGRAEPSGDILPQDYQPESYGLELALRMNLRSFPSLLLGFTDDTRRTFASPRQWTVSALDRSSLNVHSPDLVNTLVVFATLDWNGNGVRDWLVLLTQKTPHDEGFYLGYWLVVEDPAPKGLLQARLLSLDEYRGIGQPVVRTGEDARVFLDKLLREQILPASQEAARKAADEATIKAILKQ</sequence>
<organism evidence="1">
    <name type="scientific">Nitratidesulfovibrio vulgaris (strain DSM 19637 / Miyazaki F)</name>
    <name type="common">Desulfovibrio vulgaris</name>
    <dbReference type="NCBI Taxonomy" id="883"/>
    <lineage>
        <taxon>Bacteria</taxon>
        <taxon>Pseudomonadati</taxon>
        <taxon>Thermodesulfobacteriota</taxon>
        <taxon>Desulfovibrionia</taxon>
        <taxon>Desulfovibrionales</taxon>
        <taxon>Desulfovibrionaceae</taxon>
        <taxon>Nitratidesulfovibrio</taxon>
    </lineage>
</organism>
<dbReference type="KEGG" id="dvm:DvMF_1112"/>
<protein>
    <submittedName>
        <fullName evidence="1">Uncharacterized protein</fullName>
    </submittedName>
</protein>
<accession>B8DKA4</accession>
<dbReference type="HOGENOM" id="CLU_923566_0_0_7"/>
<gene>
    <name evidence="1" type="ordered locus">DvMF_1112</name>
</gene>
<reference evidence="1" key="1">
    <citation type="submission" date="2008-10" db="EMBL/GenBank/DDBJ databases">
        <title>Complete sequence of Desulfovibrio vulgaris str. 'Miyazaki F'.</title>
        <authorList>
            <person name="Lucas S."/>
            <person name="Copeland A."/>
            <person name="Lapidus A."/>
            <person name="Glavina del Rio T."/>
            <person name="Dalin E."/>
            <person name="Tice H."/>
            <person name="Bruce D."/>
            <person name="Goodwin L."/>
            <person name="Pitluck S."/>
            <person name="Sims D."/>
            <person name="Brettin T."/>
            <person name="Detter J.C."/>
            <person name="Han C."/>
            <person name="Larimer F."/>
            <person name="Land M."/>
            <person name="Hauser L."/>
            <person name="Kyrpides N."/>
            <person name="Mikhailova N."/>
            <person name="Hazen T.C."/>
            <person name="Richardson P."/>
        </authorList>
    </citation>
    <scope>NUCLEOTIDE SEQUENCE</scope>
    <source>
        <strain evidence="1">Miyazaki F</strain>
    </source>
</reference>
<dbReference type="EMBL" id="CP001197">
    <property type="protein sequence ID" value="ACL08066.1"/>
    <property type="molecule type" value="Genomic_DNA"/>
</dbReference>
<proteinExistence type="predicted"/>
<name>B8DKA4_NITV9</name>
<evidence type="ECO:0000313" key="1">
    <source>
        <dbReference type="EMBL" id="ACL08066.1"/>
    </source>
</evidence>